<feature type="non-terminal residue" evidence="2">
    <location>
        <position position="350"/>
    </location>
</feature>
<evidence type="ECO:0000256" key="1">
    <source>
        <dbReference type="SAM" id="MobiDB-lite"/>
    </source>
</evidence>
<dbReference type="EMBL" id="CADCTV010000900">
    <property type="protein sequence ID" value="CAA9368187.1"/>
    <property type="molecule type" value="Genomic_DNA"/>
</dbReference>
<feature type="compositionally biased region" description="Low complexity" evidence="1">
    <location>
        <begin position="130"/>
        <end position="139"/>
    </location>
</feature>
<feature type="compositionally biased region" description="Gly residues" evidence="1">
    <location>
        <begin position="190"/>
        <end position="209"/>
    </location>
</feature>
<feature type="compositionally biased region" description="Basic and acidic residues" evidence="1">
    <location>
        <begin position="245"/>
        <end position="254"/>
    </location>
</feature>
<dbReference type="AlphaFoldDB" id="A0A6J4MW22"/>
<dbReference type="GO" id="GO:0004222">
    <property type="term" value="F:metalloendopeptidase activity"/>
    <property type="evidence" value="ECO:0007669"/>
    <property type="project" value="UniProtKB-EC"/>
</dbReference>
<dbReference type="EC" id="3.4.24.70" evidence="2"/>
<name>A0A6J4MW22_9BACT</name>
<feature type="region of interest" description="Disordered" evidence="1">
    <location>
        <begin position="179"/>
        <end position="209"/>
    </location>
</feature>
<reference evidence="2" key="1">
    <citation type="submission" date="2020-02" db="EMBL/GenBank/DDBJ databases">
        <authorList>
            <person name="Meier V. D."/>
        </authorList>
    </citation>
    <scope>NUCLEOTIDE SEQUENCE</scope>
    <source>
        <strain evidence="2">AVDCRST_MAG89</strain>
    </source>
</reference>
<feature type="compositionally biased region" description="Basic residues" evidence="1">
    <location>
        <begin position="282"/>
        <end position="302"/>
    </location>
</feature>
<accession>A0A6J4MW22</accession>
<feature type="non-terminal residue" evidence="2">
    <location>
        <position position="1"/>
    </location>
</feature>
<feature type="region of interest" description="Disordered" evidence="1">
    <location>
        <begin position="1"/>
        <end position="166"/>
    </location>
</feature>
<sequence>DHRRRSAGRAARQPAAHVPGRHPVRPHPGRARGARRARRAGAGRRRAERHHPPGRAPHLRQHRRRAGRGERADGAGDPACGAPGVGDGHARPSAGVADGAPRDLGLQRPHGAEPGAVGRGKGLRRHRRCPVAAGSAGAAPGKGGARVPPRRRRPAAGAEGAGRGAAGGAVATFADVRQPRPGQHQRVGAGADGRGGAGRPAGVGAGAGARVGGGQGGGWMAVHPAAALVPAVHAVRRPPRPAPADVRRVHEPRGRRPARQPPRAAPHSGGAPRAGRDPGLRRLGRLHAGRQHGRQRHARGGVRGRPGGAHPPRVAAADRRAGGFRPRRAGLSRDGAVGHVVRHRADAPGP</sequence>
<feature type="region of interest" description="Disordered" evidence="1">
    <location>
        <begin position="233"/>
        <end position="350"/>
    </location>
</feature>
<proteinExistence type="predicted"/>
<organism evidence="2">
    <name type="scientific">uncultured Gemmatimonadota bacterium</name>
    <dbReference type="NCBI Taxonomy" id="203437"/>
    <lineage>
        <taxon>Bacteria</taxon>
        <taxon>Pseudomonadati</taxon>
        <taxon>Gemmatimonadota</taxon>
        <taxon>environmental samples</taxon>
    </lineage>
</organism>
<protein>
    <submittedName>
        <fullName evidence="2">Oligopeptidase A</fullName>
        <ecNumber evidence="2">3.4.24.70</ecNumber>
    </submittedName>
</protein>
<feature type="compositionally biased region" description="Basic residues" evidence="1">
    <location>
        <begin position="19"/>
        <end position="66"/>
    </location>
</feature>
<keyword evidence="2" id="KW-0378">Hydrolase</keyword>
<gene>
    <name evidence="2" type="ORF">AVDCRST_MAG89-4301</name>
</gene>
<evidence type="ECO:0000313" key="2">
    <source>
        <dbReference type="EMBL" id="CAA9368187.1"/>
    </source>
</evidence>